<evidence type="ECO:0000313" key="1">
    <source>
        <dbReference type="EMBL" id="GIG05650.1"/>
    </source>
</evidence>
<proteinExistence type="predicted"/>
<dbReference type="AlphaFoldDB" id="A0A8J3L0S5"/>
<gene>
    <name evidence="1" type="ORF">Cco03nite_23500</name>
</gene>
<sequence length="80" mass="7553">MLAGEGETGADGCDAACGLCAGTAGGAAGSAPHAASEPITAAAATSRTVRCFMVTGSPGTAFEAGYRLPAAGVPYDCLTA</sequence>
<organism evidence="1 2">
    <name type="scientific">Catellatospora coxensis</name>
    <dbReference type="NCBI Taxonomy" id="310354"/>
    <lineage>
        <taxon>Bacteria</taxon>
        <taxon>Bacillati</taxon>
        <taxon>Actinomycetota</taxon>
        <taxon>Actinomycetes</taxon>
        <taxon>Micromonosporales</taxon>
        <taxon>Micromonosporaceae</taxon>
        <taxon>Catellatospora</taxon>
    </lineage>
</organism>
<reference evidence="1 2" key="1">
    <citation type="submission" date="2021-01" db="EMBL/GenBank/DDBJ databases">
        <title>Whole genome shotgun sequence of Catellatospora coxensis NBRC 107359.</title>
        <authorList>
            <person name="Komaki H."/>
            <person name="Tamura T."/>
        </authorList>
    </citation>
    <scope>NUCLEOTIDE SEQUENCE [LARGE SCALE GENOMIC DNA]</scope>
    <source>
        <strain evidence="1 2">NBRC 107359</strain>
    </source>
</reference>
<protein>
    <submittedName>
        <fullName evidence="1">Uncharacterized protein</fullName>
    </submittedName>
</protein>
<keyword evidence="2" id="KW-1185">Reference proteome</keyword>
<dbReference type="EMBL" id="BONI01000016">
    <property type="protein sequence ID" value="GIG05650.1"/>
    <property type="molecule type" value="Genomic_DNA"/>
</dbReference>
<name>A0A8J3L0S5_9ACTN</name>
<comment type="caution">
    <text evidence="1">The sequence shown here is derived from an EMBL/GenBank/DDBJ whole genome shotgun (WGS) entry which is preliminary data.</text>
</comment>
<accession>A0A8J3L0S5</accession>
<dbReference type="Proteomes" id="UP000630887">
    <property type="component" value="Unassembled WGS sequence"/>
</dbReference>
<evidence type="ECO:0000313" key="2">
    <source>
        <dbReference type="Proteomes" id="UP000630887"/>
    </source>
</evidence>